<reference evidence="2" key="1">
    <citation type="submission" date="2016-07" db="EMBL/GenBank/DDBJ databases">
        <title>De novo transcriptome assembly of four accessions of the metal hyperaccumulator plant Noccaea caerulescens.</title>
        <authorList>
            <person name="Blande D."/>
            <person name="Halimaa P."/>
            <person name="Tervahauta A.I."/>
            <person name="Aarts M.G."/>
            <person name="Karenlampi S.O."/>
        </authorList>
    </citation>
    <scope>NUCLEOTIDE SEQUENCE</scope>
</reference>
<name>A0A1J3FQU6_NOCCA</name>
<dbReference type="CDD" id="cd04481">
    <property type="entry name" value="RPA1_DBD_B_like"/>
    <property type="match status" value="1"/>
</dbReference>
<accession>A0A1J3FQU6</accession>
<feature type="domain" description="Replication protein A 70 kDa DNA-binding subunit B/D first OB fold" evidence="1">
    <location>
        <begin position="7"/>
        <end position="78"/>
    </location>
</feature>
<dbReference type="Gene3D" id="2.40.50.140">
    <property type="entry name" value="Nucleic acid-binding proteins"/>
    <property type="match status" value="2"/>
</dbReference>
<organism evidence="2">
    <name type="scientific">Noccaea caerulescens</name>
    <name type="common">Alpine penny-cress</name>
    <name type="synonym">Thlaspi caerulescens</name>
    <dbReference type="NCBI Taxonomy" id="107243"/>
    <lineage>
        <taxon>Eukaryota</taxon>
        <taxon>Viridiplantae</taxon>
        <taxon>Streptophyta</taxon>
        <taxon>Embryophyta</taxon>
        <taxon>Tracheophyta</taxon>
        <taxon>Spermatophyta</taxon>
        <taxon>Magnoliopsida</taxon>
        <taxon>eudicotyledons</taxon>
        <taxon>Gunneridae</taxon>
        <taxon>Pentapetalae</taxon>
        <taxon>rosids</taxon>
        <taxon>malvids</taxon>
        <taxon>Brassicales</taxon>
        <taxon>Brassicaceae</taxon>
        <taxon>Coluteocarpeae</taxon>
        <taxon>Noccaea</taxon>
    </lineage>
</organism>
<evidence type="ECO:0000259" key="1">
    <source>
        <dbReference type="Pfam" id="PF02721"/>
    </source>
</evidence>
<dbReference type="InterPro" id="IPR012340">
    <property type="entry name" value="NA-bd_OB-fold"/>
</dbReference>
<dbReference type="CDD" id="cd04480">
    <property type="entry name" value="RPA1_DBD_A_like"/>
    <property type="match status" value="1"/>
</dbReference>
<dbReference type="SUPFAM" id="SSF50249">
    <property type="entry name" value="Nucleic acid-binding proteins"/>
    <property type="match status" value="1"/>
</dbReference>
<gene>
    <name evidence="2" type="ORF">LC_TR11556_c1_g1_i1_g.40556</name>
</gene>
<dbReference type="PANTHER" id="PTHR47165">
    <property type="entry name" value="OS03G0429900 PROTEIN"/>
    <property type="match status" value="1"/>
</dbReference>
<dbReference type="PANTHER" id="PTHR47165:SF4">
    <property type="entry name" value="OS03G0429900 PROTEIN"/>
    <property type="match status" value="1"/>
</dbReference>
<protein>
    <recommendedName>
        <fullName evidence="1">Replication protein A 70 kDa DNA-binding subunit B/D first OB fold domain-containing protein</fullName>
    </recommendedName>
</protein>
<dbReference type="EMBL" id="GEVK01007763">
    <property type="protein sequence ID" value="JAU45069.1"/>
    <property type="molecule type" value="Transcribed_RNA"/>
</dbReference>
<dbReference type="InterPro" id="IPR003871">
    <property type="entry name" value="RFA1B/D_OB_1st"/>
</dbReference>
<evidence type="ECO:0000313" key="2">
    <source>
        <dbReference type="EMBL" id="JAU45069.1"/>
    </source>
</evidence>
<dbReference type="Pfam" id="PF02721">
    <property type="entry name" value="DUF223"/>
    <property type="match status" value="1"/>
</dbReference>
<proteinExistence type="predicted"/>
<sequence>MDSEGNSAMDFIFVDEEGTKMHATVNKTNYHHFRIALPEGEWREITRFQISNDNWNNPQFMVADHTYMIILRHETVVLPIQPLSDNHFFKFSSFERVISGRHDVNYPVDFIGVISYMGKLSPPVRNLEERRSLPFHLRSLSNTELYCIAYEDLAAQLYQAWKDNASEPLICVLSEWRVARSNREFIVVDGGGLSRFFFDPNIPEVEEMKQRILNQNMLR</sequence>
<dbReference type="AlphaFoldDB" id="A0A1J3FQU6"/>